<name>A0A2X0MHA4_9BASI</name>
<accession>A0A2X0MHA4</accession>
<dbReference type="InterPro" id="IPR029040">
    <property type="entry name" value="RPABC4/Spt4"/>
</dbReference>
<dbReference type="GO" id="GO:0006351">
    <property type="term" value="P:DNA-templated transcription"/>
    <property type="evidence" value="ECO:0007669"/>
    <property type="project" value="InterPro"/>
</dbReference>
<evidence type="ECO:0000313" key="8">
    <source>
        <dbReference type="Proteomes" id="UP000249464"/>
    </source>
</evidence>
<feature type="compositionally biased region" description="Basic and acidic residues" evidence="6">
    <location>
        <begin position="105"/>
        <end position="115"/>
    </location>
</feature>
<dbReference type="PANTHER" id="PTHR12056">
    <property type="entry name" value="DNA-DIRECTED RNA POLYMERASES I, II, AND III"/>
    <property type="match status" value="1"/>
</dbReference>
<protein>
    <submittedName>
        <fullName evidence="7">BQ5605_C016g08207 protein</fullName>
    </submittedName>
</protein>
<organism evidence="7 8">
    <name type="scientific">Microbotryum silenes-dioicae</name>
    <dbReference type="NCBI Taxonomy" id="796604"/>
    <lineage>
        <taxon>Eukaryota</taxon>
        <taxon>Fungi</taxon>
        <taxon>Dikarya</taxon>
        <taxon>Basidiomycota</taxon>
        <taxon>Pucciniomycotina</taxon>
        <taxon>Microbotryomycetes</taxon>
        <taxon>Microbotryales</taxon>
        <taxon>Microbotryaceae</taxon>
        <taxon>Microbotryum</taxon>
    </lineage>
</organism>
<proteinExistence type="inferred from homology"/>
<dbReference type="PANTHER" id="PTHR12056:SF2">
    <property type="entry name" value="GEO11084P1"/>
    <property type="match status" value="1"/>
</dbReference>
<feature type="compositionally biased region" description="Low complexity" evidence="6">
    <location>
        <begin position="15"/>
        <end position="24"/>
    </location>
</feature>
<dbReference type="Proteomes" id="UP000249464">
    <property type="component" value="Unassembled WGS sequence"/>
</dbReference>
<dbReference type="GO" id="GO:0005666">
    <property type="term" value="C:RNA polymerase III complex"/>
    <property type="evidence" value="ECO:0007669"/>
    <property type="project" value="TreeGrafter"/>
</dbReference>
<gene>
    <name evidence="7" type="primary">BQ5605_C016g08207</name>
    <name evidence="7" type="ORF">BQ5605_C016G08207</name>
</gene>
<dbReference type="GO" id="GO:0005736">
    <property type="term" value="C:RNA polymerase I complex"/>
    <property type="evidence" value="ECO:0007669"/>
    <property type="project" value="TreeGrafter"/>
</dbReference>
<feature type="region of interest" description="Disordered" evidence="6">
    <location>
        <begin position="1"/>
        <end position="36"/>
    </location>
</feature>
<dbReference type="SUPFAM" id="SSF63393">
    <property type="entry name" value="RNA polymerase subunits"/>
    <property type="match status" value="1"/>
</dbReference>
<keyword evidence="3" id="KW-0862">Zinc</keyword>
<dbReference type="InterPro" id="IPR006591">
    <property type="entry name" value="RNAP_P/RPABC4"/>
</dbReference>
<dbReference type="AlphaFoldDB" id="A0A2X0MHA4"/>
<keyword evidence="2" id="KW-0479">Metal-binding</keyword>
<dbReference type="SMART" id="SM00659">
    <property type="entry name" value="RPOLCX"/>
    <property type="match status" value="1"/>
</dbReference>
<evidence type="ECO:0000256" key="6">
    <source>
        <dbReference type="SAM" id="MobiDB-lite"/>
    </source>
</evidence>
<comment type="subcellular location">
    <subcellularLocation>
        <location evidence="1">Nucleus</location>
    </subcellularLocation>
</comment>
<evidence type="ECO:0000256" key="2">
    <source>
        <dbReference type="ARBA" id="ARBA00022723"/>
    </source>
</evidence>
<dbReference type="InterPro" id="IPR039747">
    <property type="entry name" value="RPABC4"/>
</dbReference>
<dbReference type="GO" id="GO:0003677">
    <property type="term" value="F:DNA binding"/>
    <property type="evidence" value="ECO:0007669"/>
    <property type="project" value="InterPro"/>
</dbReference>
<evidence type="ECO:0000256" key="1">
    <source>
        <dbReference type="ARBA" id="ARBA00004123"/>
    </source>
</evidence>
<dbReference type="GO" id="GO:0003899">
    <property type="term" value="F:DNA-directed RNA polymerase activity"/>
    <property type="evidence" value="ECO:0007669"/>
    <property type="project" value="InterPro"/>
</dbReference>
<evidence type="ECO:0000256" key="3">
    <source>
        <dbReference type="ARBA" id="ARBA00022833"/>
    </source>
</evidence>
<evidence type="ECO:0000313" key="7">
    <source>
        <dbReference type="EMBL" id="SGY21188.1"/>
    </source>
</evidence>
<evidence type="ECO:0000256" key="4">
    <source>
        <dbReference type="ARBA" id="ARBA00023242"/>
    </source>
</evidence>
<comment type="similarity">
    <text evidence="5">Belongs to the archaeal Rpo12/eukaryotic RPC10 RNA polymerase subunit family.</text>
</comment>
<keyword evidence="4" id="KW-0539">Nucleus</keyword>
<reference evidence="7 8" key="1">
    <citation type="submission" date="2016-11" db="EMBL/GenBank/DDBJ databases">
        <authorList>
            <person name="Jaros S."/>
            <person name="Januszkiewicz K."/>
            <person name="Wedrychowicz H."/>
        </authorList>
    </citation>
    <scope>NUCLEOTIDE SEQUENCE [LARGE SCALE GENOMIC DNA]</scope>
</reference>
<sequence length="121" mass="13100">MNAGQQGAPQGGPGYRPYAQGGPQTRSGARDEADWASALDTMGTDCASTNEIKAREPIRCRECGCRMMYKKRIKRSAIRGTVNGRTTLLRSAPASDGTASSRVNSETRAKAERRPLRLQQA</sequence>
<dbReference type="EMBL" id="FQNC01000018">
    <property type="protein sequence ID" value="SGY21188.1"/>
    <property type="molecule type" value="Genomic_DNA"/>
</dbReference>
<dbReference type="GO" id="GO:0008270">
    <property type="term" value="F:zinc ion binding"/>
    <property type="evidence" value="ECO:0007669"/>
    <property type="project" value="InterPro"/>
</dbReference>
<dbReference type="STRING" id="796604.A0A2X0MHA4"/>
<evidence type="ECO:0000256" key="5">
    <source>
        <dbReference type="ARBA" id="ARBA00025770"/>
    </source>
</evidence>
<dbReference type="GO" id="GO:0005665">
    <property type="term" value="C:RNA polymerase II, core complex"/>
    <property type="evidence" value="ECO:0007669"/>
    <property type="project" value="TreeGrafter"/>
</dbReference>
<dbReference type="Pfam" id="PF03604">
    <property type="entry name" value="Zn_ribbon_RPAB4"/>
    <property type="match status" value="1"/>
</dbReference>
<feature type="region of interest" description="Disordered" evidence="6">
    <location>
        <begin position="84"/>
        <end position="121"/>
    </location>
</feature>
<keyword evidence="8" id="KW-1185">Reference proteome</keyword>
<dbReference type="Gene3D" id="2.20.28.30">
    <property type="entry name" value="RNA polymerase ii, chain L"/>
    <property type="match status" value="1"/>
</dbReference>